<organism evidence="1 2">
    <name type="scientific">Penicillium nordicum</name>
    <dbReference type="NCBI Taxonomy" id="229535"/>
    <lineage>
        <taxon>Eukaryota</taxon>
        <taxon>Fungi</taxon>
        <taxon>Dikarya</taxon>
        <taxon>Ascomycota</taxon>
        <taxon>Pezizomycotina</taxon>
        <taxon>Eurotiomycetes</taxon>
        <taxon>Eurotiomycetidae</taxon>
        <taxon>Eurotiales</taxon>
        <taxon>Aspergillaceae</taxon>
        <taxon>Penicillium</taxon>
    </lineage>
</organism>
<proteinExistence type="predicted"/>
<dbReference type="EMBL" id="LHQQ01000595">
    <property type="protein sequence ID" value="KOS36200.1"/>
    <property type="molecule type" value="Genomic_DNA"/>
</dbReference>
<sequence>MVTHPRVYAEVSKYEGLKPKMEVVNFVFLCTSSTTNPIQEAPAFKLLWLTEIYLRLRREAVSAKYHTLSIFLFFPSHQPTALRPWRCFFDPQIAASLFRVCLFDVHLNYIGFGL</sequence>
<keyword evidence="2" id="KW-1185">Reference proteome</keyword>
<reference evidence="1 2" key="1">
    <citation type="submission" date="2015-08" db="EMBL/GenBank/DDBJ databases">
        <title>Genome sequencing of Penicillium nordicum.</title>
        <authorList>
            <person name="Nguyen H.D."/>
            <person name="Seifert K.A."/>
        </authorList>
    </citation>
    <scope>NUCLEOTIDE SEQUENCE [LARGE SCALE GENOMIC DNA]</scope>
    <source>
        <strain evidence="1 2">DAOMC 185683</strain>
    </source>
</reference>
<name>A0A0M8NXH7_9EURO</name>
<evidence type="ECO:0000313" key="2">
    <source>
        <dbReference type="Proteomes" id="UP000037696"/>
    </source>
</evidence>
<evidence type="ECO:0000313" key="1">
    <source>
        <dbReference type="EMBL" id="KOS36200.1"/>
    </source>
</evidence>
<protein>
    <submittedName>
        <fullName evidence="1">Uncharacterized protein</fullName>
    </submittedName>
</protein>
<dbReference type="Proteomes" id="UP000037696">
    <property type="component" value="Unassembled WGS sequence"/>
</dbReference>
<dbReference type="AlphaFoldDB" id="A0A0M8NXH7"/>
<comment type="caution">
    <text evidence="1">The sequence shown here is derived from an EMBL/GenBank/DDBJ whole genome shotgun (WGS) entry which is preliminary data.</text>
</comment>
<accession>A0A0M8NXH7</accession>
<gene>
    <name evidence="1" type="ORF">ACN38_g13079</name>
</gene>